<reference evidence="1" key="1">
    <citation type="journal article" date="2011" name="PLoS ONE">
        <title>The entomopathogenic bacterial endosymbionts xenorhabdus and photorhabdus: convergent lifestyles from divergent genomes.</title>
        <authorList>
            <person name="Chaston J.M."/>
            <person name="Suen G."/>
            <person name="Tucker S.L."/>
            <person name="Andersen A.W."/>
            <person name="Bhasin A."/>
            <person name="Bode E."/>
            <person name="Bode H.B."/>
            <person name="Brachmann A.O."/>
            <person name="Cowles C.E."/>
            <person name="Cowles K.N."/>
            <person name="Darby C."/>
            <person name="de Leon L."/>
            <person name="Drace K."/>
            <person name="Du Z."/>
            <person name="Givaudan A."/>
            <person name="Herbert Tran E.E."/>
            <person name="Jewell K.A."/>
            <person name="Knack J.J."/>
            <person name="Krasomil-Osterfeld K.C."/>
            <person name="Kukor R."/>
            <person name="Lanois A."/>
            <person name="Latreille P."/>
            <person name="Leimgruber N.K."/>
            <person name="Lipke C.M."/>
            <person name="Liu R."/>
            <person name="Lu X."/>
            <person name="Martens E.C."/>
            <person name="Marri P.R."/>
            <person name="Medigue C."/>
            <person name="Menard M.L."/>
            <person name="Miller N.M."/>
            <person name="Morales-Soto N."/>
            <person name="Norton S."/>
            <person name="Ogier J.C."/>
            <person name="Orchard S.S."/>
            <person name="Park D."/>
            <person name="Park Y."/>
            <person name="Qurollo B.A."/>
            <person name="Sugar D.R."/>
            <person name="Richards G.R."/>
            <person name="Rouy Z."/>
            <person name="Slominski B."/>
            <person name="Slominski K."/>
            <person name="Snyder H."/>
            <person name="Tjaden B.C."/>
            <person name="van der Hoeven R."/>
            <person name="Welch R.D."/>
            <person name="Wheeler C."/>
            <person name="Xiang B."/>
            <person name="Barbazuk B."/>
            <person name="Gaudriault S."/>
            <person name="Goodner B."/>
            <person name="Slater S.C."/>
            <person name="Forst S."/>
            <person name="Goldman B.S."/>
            <person name="Goodrich-Blair H."/>
        </authorList>
    </citation>
    <scope>NUCLEOTIDE SEQUENCE [LARGE SCALE GENOMIC DNA]</scope>
    <source>
        <strain evidence="1">SS-2004</strain>
    </source>
</reference>
<sequence length="61" mass="7345">MNLVTKNLIFAMLVPVFSTEEFFNYSRRKQILDKRVDKFPWCWRSIRAPQLRLGLFFCSVS</sequence>
<dbReference type="KEGG" id="xbo:XBJ1_3854"/>
<evidence type="ECO:0000313" key="2">
    <source>
        <dbReference type="Proteomes" id="UP000002045"/>
    </source>
</evidence>
<name>D3V5P3_XENBS</name>
<dbReference type="STRING" id="406818.XBJ1_3854"/>
<dbReference type="HOGENOM" id="CLU_2921765_0_0_6"/>
<gene>
    <name evidence="1" type="ordered locus">XBJ1_3854</name>
</gene>
<proteinExistence type="predicted"/>
<protein>
    <submittedName>
        <fullName evidence="1">Uncharacterized protein</fullName>
    </submittedName>
</protein>
<dbReference type="AlphaFoldDB" id="D3V5P3"/>
<evidence type="ECO:0000313" key="1">
    <source>
        <dbReference type="EMBL" id="CBJ82972.1"/>
    </source>
</evidence>
<dbReference type="EMBL" id="FN667741">
    <property type="protein sequence ID" value="CBJ82972.1"/>
    <property type="molecule type" value="Genomic_DNA"/>
</dbReference>
<organism evidence="1 2">
    <name type="scientific">Xenorhabdus bovienii (strain SS-2004)</name>
    <name type="common">Xenorhabdus nematophila subsp. bovienii</name>
    <dbReference type="NCBI Taxonomy" id="406818"/>
    <lineage>
        <taxon>Bacteria</taxon>
        <taxon>Pseudomonadati</taxon>
        <taxon>Pseudomonadota</taxon>
        <taxon>Gammaproteobacteria</taxon>
        <taxon>Enterobacterales</taxon>
        <taxon>Morganellaceae</taxon>
        <taxon>Xenorhabdus</taxon>
    </lineage>
</organism>
<accession>D3V5P3</accession>
<dbReference type="Proteomes" id="UP000002045">
    <property type="component" value="Chromosome"/>
</dbReference>